<dbReference type="RefSeq" id="WP_093192486.1">
    <property type="nucleotide sequence ID" value="NZ_FNEV01000002.1"/>
</dbReference>
<proteinExistence type="predicted"/>
<protein>
    <recommendedName>
        <fullName evidence="3">DNA repair protein</fullName>
    </recommendedName>
</protein>
<dbReference type="Pfam" id="PF04343">
    <property type="entry name" value="DUF488"/>
    <property type="match status" value="1"/>
</dbReference>
<dbReference type="InterPro" id="IPR014519">
    <property type="entry name" value="UCP024492"/>
</dbReference>
<evidence type="ECO:0000313" key="1">
    <source>
        <dbReference type="EMBL" id="SDJ13661.1"/>
    </source>
</evidence>
<dbReference type="STRING" id="86666.SAMN04490247_0908"/>
<dbReference type="EMBL" id="FNEV01000002">
    <property type="protein sequence ID" value="SDJ13661.1"/>
    <property type="molecule type" value="Genomic_DNA"/>
</dbReference>
<gene>
    <name evidence="1" type="ORF">SAMN04490247_0908</name>
</gene>
<dbReference type="Proteomes" id="UP000199225">
    <property type="component" value="Unassembled WGS sequence"/>
</dbReference>
<dbReference type="InterPro" id="IPR007438">
    <property type="entry name" value="DUF488"/>
</dbReference>
<dbReference type="OrthoDB" id="9789109at2"/>
<keyword evidence="2" id="KW-1185">Reference proteome</keyword>
<dbReference type="PANTHER" id="PTHR39337:SF1">
    <property type="entry name" value="BLR5642 PROTEIN"/>
    <property type="match status" value="1"/>
</dbReference>
<evidence type="ECO:0000313" key="2">
    <source>
        <dbReference type="Proteomes" id="UP000199225"/>
    </source>
</evidence>
<dbReference type="AlphaFoldDB" id="A0A1G8R9P1"/>
<dbReference type="PIRSF" id="PIRSF024492">
    <property type="entry name" value="UCP024492"/>
    <property type="match status" value="1"/>
</dbReference>
<reference evidence="2" key="1">
    <citation type="submission" date="2016-10" db="EMBL/GenBank/DDBJ databases">
        <authorList>
            <person name="Varghese N."/>
            <person name="Submissions S."/>
        </authorList>
    </citation>
    <scope>NUCLEOTIDE SEQUENCE [LARGE SCALE GENOMIC DNA]</scope>
    <source>
        <strain evidence="2">DSM 4771</strain>
    </source>
</reference>
<name>A0A1G8R9P1_9BACI</name>
<organism evidence="1 2">
    <name type="scientific">Salimicrobium halophilum</name>
    <dbReference type="NCBI Taxonomy" id="86666"/>
    <lineage>
        <taxon>Bacteria</taxon>
        <taxon>Bacillati</taxon>
        <taxon>Bacillota</taxon>
        <taxon>Bacilli</taxon>
        <taxon>Bacillales</taxon>
        <taxon>Bacillaceae</taxon>
        <taxon>Salimicrobium</taxon>
    </lineage>
</organism>
<dbReference type="PANTHER" id="PTHR39337">
    <property type="entry name" value="BLR5642 PROTEIN"/>
    <property type="match status" value="1"/>
</dbReference>
<evidence type="ECO:0008006" key="3">
    <source>
        <dbReference type="Google" id="ProtNLM"/>
    </source>
</evidence>
<sequence length="183" mass="20709">MTNIIYSIGHSTHSKEFFLTMLKEAKVDAVADVRAFPASRKFPHFNQGTMKEWLAGAGISYSHHPLLAGRRNKAGHVQPEVNGAWENQSFHNYADYTLTEEFKEGAKELEVLGNEKTVAYFCAERHPSRCHRLLISNHLAANGWEVFHIMDDNDEPSLVTHEQGRWGAMPIVETDGTVVYPEE</sequence>
<accession>A0A1G8R9P1</accession>